<gene>
    <name evidence="7" type="ORF">A2V47_02290</name>
</gene>
<protein>
    <submittedName>
        <fullName evidence="7">ABC transporter ATP-binding protein</fullName>
    </submittedName>
</protein>
<evidence type="ECO:0000313" key="7">
    <source>
        <dbReference type="EMBL" id="OGD15004.1"/>
    </source>
</evidence>
<dbReference type="InterPro" id="IPR050763">
    <property type="entry name" value="ABC_transporter_ATP-binding"/>
</dbReference>
<dbReference type="GO" id="GO:0005524">
    <property type="term" value="F:ATP binding"/>
    <property type="evidence" value="ECO:0007669"/>
    <property type="project" value="UniProtKB-KW"/>
</dbReference>
<evidence type="ECO:0000256" key="2">
    <source>
        <dbReference type="ARBA" id="ARBA00022448"/>
    </source>
</evidence>
<dbReference type="PROSITE" id="PS50893">
    <property type="entry name" value="ABC_TRANSPORTER_2"/>
    <property type="match status" value="1"/>
</dbReference>
<reference evidence="7 8" key="1">
    <citation type="journal article" date="2016" name="Nat. Commun.">
        <title>Thousands of microbial genomes shed light on interconnected biogeochemical processes in an aquifer system.</title>
        <authorList>
            <person name="Anantharaman K."/>
            <person name="Brown C.T."/>
            <person name="Hug L.A."/>
            <person name="Sharon I."/>
            <person name="Castelle C.J."/>
            <person name="Probst A.J."/>
            <person name="Thomas B.C."/>
            <person name="Singh A."/>
            <person name="Wilkins M.J."/>
            <person name="Karaoz U."/>
            <person name="Brodie E.L."/>
            <person name="Williams K.H."/>
            <person name="Hubbard S.S."/>
            <person name="Banfield J.F."/>
        </authorList>
    </citation>
    <scope>NUCLEOTIDE SEQUENCE [LARGE SCALE GENOMIC DNA]</scope>
</reference>
<dbReference type="InterPro" id="IPR027417">
    <property type="entry name" value="P-loop_NTPase"/>
</dbReference>
<dbReference type="InterPro" id="IPR003593">
    <property type="entry name" value="AAA+_ATPase"/>
</dbReference>
<evidence type="ECO:0000256" key="1">
    <source>
        <dbReference type="ARBA" id="ARBA00005417"/>
    </source>
</evidence>
<evidence type="ECO:0000256" key="3">
    <source>
        <dbReference type="ARBA" id="ARBA00022458"/>
    </source>
</evidence>
<evidence type="ECO:0000256" key="5">
    <source>
        <dbReference type="ARBA" id="ARBA00022840"/>
    </source>
</evidence>
<dbReference type="Gene3D" id="3.40.50.300">
    <property type="entry name" value="P-loop containing nucleotide triphosphate hydrolases"/>
    <property type="match status" value="1"/>
</dbReference>
<comment type="similarity">
    <text evidence="1">Belongs to the ABC transporter superfamily.</text>
</comment>
<dbReference type="SMART" id="SM00382">
    <property type="entry name" value="AAA"/>
    <property type="match status" value="1"/>
</dbReference>
<name>A0A1F5AAW5_9BACT</name>
<dbReference type="PANTHER" id="PTHR42711">
    <property type="entry name" value="ABC TRANSPORTER ATP-BINDING PROTEIN"/>
    <property type="match status" value="1"/>
</dbReference>
<evidence type="ECO:0000313" key="8">
    <source>
        <dbReference type="Proteomes" id="UP000177701"/>
    </source>
</evidence>
<proteinExistence type="inferred from homology"/>
<keyword evidence="2" id="KW-0813">Transport</keyword>
<dbReference type="InterPro" id="IPR003439">
    <property type="entry name" value="ABC_transporter-like_ATP-bd"/>
</dbReference>
<dbReference type="AlphaFoldDB" id="A0A1F5AAW5"/>
<evidence type="ECO:0000256" key="4">
    <source>
        <dbReference type="ARBA" id="ARBA00022741"/>
    </source>
</evidence>
<dbReference type="PANTHER" id="PTHR42711:SF5">
    <property type="entry name" value="ABC TRANSPORTER ATP-BINDING PROTEIN NATA"/>
    <property type="match status" value="1"/>
</dbReference>
<sequence length="248" mass="28019">MIQVEGLTKIFHDKKRGKIVAVNNLQFNCQKGQVFGLLGPNGAGKTTTLRILATMILPTKGEIMVNGLDIVKHAAKVRRQIGFLSSETGLYDRFTPRETILFFGRINGMADKIIEKRMAEIFQNLDMKDFQDVRVNKLSTGMKQKLSIARSIIHNPPVLILDEPTVGLDIITAKTVIEYVKSFRDQGKCIIYSTHIMREAEKLCDKIAIIHQGNLIAQGTLEELKKNSLFDDLEEIFFELINQGENQE</sequence>
<accession>A0A1F5AAW5</accession>
<keyword evidence="4" id="KW-0547">Nucleotide-binding</keyword>
<dbReference type="Proteomes" id="UP000177701">
    <property type="component" value="Unassembled WGS sequence"/>
</dbReference>
<dbReference type="EMBL" id="MEYH01000070">
    <property type="protein sequence ID" value="OGD15004.1"/>
    <property type="molecule type" value="Genomic_DNA"/>
</dbReference>
<organism evidence="7 8">
    <name type="scientific">Candidatus Sediminicultor quintus</name>
    <dbReference type="NCBI Taxonomy" id="1797291"/>
    <lineage>
        <taxon>Bacteria</taxon>
        <taxon>Pseudomonadati</taxon>
        <taxon>Atribacterota</taxon>
        <taxon>Candidatus Phoenicimicrobiia</taxon>
        <taxon>Candidatus Pheonicimicrobiales</taxon>
        <taxon>Candidatus Phoenicimicrobiaceae</taxon>
        <taxon>Candidatus Sediminicultor</taxon>
    </lineage>
</organism>
<comment type="caution">
    <text evidence="7">The sequence shown here is derived from an EMBL/GenBank/DDBJ whole genome shotgun (WGS) entry which is preliminary data.</text>
</comment>
<dbReference type="STRING" id="1797291.A2V47_02290"/>
<feature type="domain" description="ABC transporter" evidence="6">
    <location>
        <begin position="2"/>
        <end position="237"/>
    </location>
</feature>
<dbReference type="Pfam" id="PF00005">
    <property type="entry name" value="ABC_tran"/>
    <property type="match status" value="1"/>
</dbReference>
<keyword evidence="3" id="KW-0536">Nodulation</keyword>
<dbReference type="GO" id="GO:0016887">
    <property type="term" value="F:ATP hydrolysis activity"/>
    <property type="evidence" value="ECO:0007669"/>
    <property type="project" value="InterPro"/>
</dbReference>
<keyword evidence="5 7" id="KW-0067">ATP-binding</keyword>
<dbReference type="SUPFAM" id="SSF52540">
    <property type="entry name" value="P-loop containing nucleoside triphosphate hydrolases"/>
    <property type="match status" value="1"/>
</dbReference>
<evidence type="ECO:0000259" key="6">
    <source>
        <dbReference type="PROSITE" id="PS50893"/>
    </source>
</evidence>